<evidence type="ECO:0000313" key="6">
    <source>
        <dbReference type="EMBL" id="MBB0242869.1"/>
    </source>
</evidence>
<dbReference type="InterPro" id="IPR001647">
    <property type="entry name" value="HTH_TetR"/>
</dbReference>
<evidence type="ECO:0000256" key="4">
    <source>
        <dbReference type="PROSITE-ProRule" id="PRU00335"/>
    </source>
</evidence>
<gene>
    <name evidence="6" type="ORF">FNQ90_01795</name>
</gene>
<dbReference type="GO" id="GO:0003700">
    <property type="term" value="F:DNA-binding transcription factor activity"/>
    <property type="evidence" value="ECO:0007669"/>
    <property type="project" value="TreeGrafter"/>
</dbReference>
<dbReference type="SUPFAM" id="SSF48498">
    <property type="entry name" value="Tetracyclin repressor-like, C-terminal domain"/>
    <property type="match status" value="1"/>
</dbReference>
<organism evidence="6 7">
    <name type="scientific">Streptomyces alkaliphilus</name>
    <dbReference type="NCBI Taxonomy" id="1472722"/>
    <lineage>
        <taxon>Bacteria</taxon>
        <taxon>Bacillati</taxon>
        <taxon>Actinomycetota</taxon>
        <taxon>Actinomycetes</taxon>
        <taxon>Kitasatosporales</taxon>
        <taxon>Streptomycetaceae</taxon>
        <taxon>Streptomyces</taxon>
    </lineage>
</organism>
<protein>
    <submittedName>
        <fullName evidence="6">TetR family transcriptional regulator</fullName>
    </submittedName>
</protein>
<dbReference type="NCBIfam" id="NF041196">
    <property type="entry name" value="ScbR_bind_reg"/>
    <property type="match status" value="1"/>
</dbReference>
<dbReference type="Proteomes" id="UP000538929">
    <property type="component" value="Unassembled WGS sequence"/>
</dbReference>
<dbReference type="SUPFAM" id="SSF46689">
    <property type="entry name" value="Homeodomain-like"/>
    <property type="match status" value="1"/>
</dbReference>
<evidence type="ECO:0000259" key="5">
    <source>
        <dbReference type="PROSITE" id="PS50977"/>
    </source>
</evidence>
<feature type="DNA-binding region" description="H-T-H motif" evidence="4">
    <location>
        <begin position="33"/>
        <end position="52"/>
    </location>
</feature>
<dbReference type="InterPro" id="IPR036271">
    <property type="entry name" value="Tet_transcr_reg_TetR-rel_C_sf"/>
</dbReference>
<dbReference type="InterPro" id="IPR009057">
    <property type="entry name" value="Homeodomain-like_sf"/>
</dbReference>
<dbReference type="GO" id="GO:0000976">
    <property type="term" value="F:transcription cis-regulatory region binding"/>
    <property type="evidence" value="ECO:0007669"/>
    <property type="project" value="TreeGrafter"/>
</dbReference>
<dbReference type="InterPro" id="IPR023772">
    <property type="entry name" value="DNA-bd_HTH_TetR-type_CS"/>
</dbReference>
<name>A0A7W3T9Q8_9ACTN</name>
<feature type="domain" description="HTH tetR-type" evidence="5">
    <location>
        <begin position="10"/>
        <end position="70"/>
    </location>
</feature>
<evidence type="ECO:0000313" key="7">
    <source>
        <dbReference type="Proteomes" id="UP000538929"/>
    </source>
</evidence>
<dbReference type="AlphaFoldDB" id="A0A7W3T9Q8"/>
<dbReference type="InterPro" id="IPR050109">
    <property type="entry name" value="HTH-type_TetR-like_transc_reg"/>
</dbReference>
<evidence type="ECO:0000256" key="2">
    <source>
        <dbReference type="ARBA" id="ARBA00023125"/>
    </source>
</evidence>
<dbReference type="PROSITE" id="PS01081">
    <property type="entry name" value="HTH_TETR_1"/>
    <property type="match status" value="1"/>
</dbReference>
<dbReference type="Pfam" id="PF21935">
    <property type="entry name" value="TetR_C_45"/>
    <property type="match status" value="1"/>
</dbReference>
<reference evidence="7" key="1">
    <citation type="submission" date="2019-10" db="EMBL/GenBank/DDBJ databases">
        <title>Streptomyces sp. nov., a novel actinobacterium isolated from alkaline environment.</title>
        <authorList>
            <person name="Golinska P."/>
        </authorList>
    </citation>
    <scope>NUCLEOTIDE SEQUENCE [LARGE SCALE GENOMIC DNA]</scope>
    <source>
        <strain evidence="7">DSM 42118</strain>
    </source>
</reference>
<dbReference type="PANTHER" id="PTHR30055">
    <property type="entry name" value="HTH-TYPE TRANSCRIPTIONAL REGULATOR RUTR"/>
    <property type="match status" value="1"/>
</dbReference>
<dbReference type="RefSeq" id="WP_182604625.1">
    <property type="nucleotide sequence ID" value="NZ_VKHT01000024.1"/>
</dbReference>
<dbReference type="PROSITE" id="PS50977">
    <property type="entry name" value="HTH_TETR_2"/>
    <property type="match status" value="1"/>
</dbReference>
<dbReference type="InterPro" id="IPR047923">
    <property type="entry name" value="ArpA-like"/>
</dbReference>
<evidence type="ECO:0000256" key="3">
    <source>
        <dbReference type="ARBA" id="ARBA00023163"/>
    </source>
</evidence>
<dbReference type="EMBL" id="VKHT01000024">
    <property type="protein sequence ID" value="MBB0242869.1"/>
    <property type="molecule type" value="Genomic_DNA"/>
</dbReference>
<sequence>MADPKQERAVKTRKVILHAAAEVFDQWGYSGASISKIMARAGVTQGAMYFHFKSKQELAQAVMASQQEFVEFPPGEFGLQRMIDLTFYLAHELQTNVLVRASVRLAVEQGEFGVRDDTVYQEWADQLLLYLRSARERGELLPEVDEQEFAQMLVGAYGGTQLHSHISTNRADLPQRVASLWRYLLPGLAPEHVRSHLRIEPLPNGVAA</sequence>
<dbReference type="Gene3D" id="1.10.357.10">
    <property type="entry name" value="Tetracycline Repressor, domain 2"/>
    <property type="match status" value="1"/>
</dbReference>
<comment type="caution">
    <text evidence="6">The sequence shown here is derived from an EMBL/GenBank/DDBJ whole genome shotgun (WGS) entry which is preliminary data.</text>
</comment>
<evidence type="ECO:0000256" key="1">
    <source>
        <dbReference type="ARBA" id="ARBA00023015"/>
    </source>
</evidence>
<keyword evidence="3" id="KW-0804">Transcription</keyword>
<keyword evidence="1" id="KW-0805">Transcription regulation</keyword>
<keyword evidence="2 4" id="KW-0238">DNA-binding</keyword>
<accession>A0A7W3T9Q8</accession>
<dbReference type="PANTHER" id="PTHR30055:SF234">
    <property type="entry name" value="HTH-TYPE TRANSCRIPTIONAL REGULATOR BETI"/>
    <property type="match status" value="1"/>
</dbReference>
<proteinExistence type="predicted"/>
<keyword evidence="7" id="KW-1185">Reference proteome</keyword>
<dbReference type="PRINTS" id="PR00455">
    <property type="entry name" value="HTHTETR"/>
</dbReference>
<dbReference type="Pfam" id="PF00440">
    <property type="entry name" value="TetR_N"/>
    <property type="match status" value="1"/>
</dbReference>
<dbReference type="InterPro" id="IPR054126">
    <property type="entry name" value="CprB_TetR_C"/>
</dbReference>